<feature type="region of interest" description="Disordered" evidence="1">
    <location>
        <begin position="129"/>
        <end position="204"/>
    </location>
</feature>
<organism evidence="4 5">
    <name type="scientific">Verticillium dahliae (strain VdLs.17 / ATCC MYA-4575 / FGSC 10137)</name>
    <name type="common">Verticillium wilt</name>
    <dbReference type="NCBI Taxonomy" id="498257"/>
    <lineage>
        <taxon>Eukaryota</taxon>
        <taxon>Fungi</taxon>
        <taxon>Dikarya</taxon>
        <taxon>Ascomycota</taxon>
        <taxon>Pezizomycotina</taxon>
        <taxon>Sordariomycetes</taxon>
        <taxon>Hypocreomycetidae</taxon>
        <taxon>Glomerellales</taxon>
        <taxon>Plectosphaerellaceae</taxon>
        <taxon>Verticillium</taxon>
    </lineage>
</organism>
<proteinExistence type="predicted"/>
<evidence type="ECO:0000256" key="2">
    <source>
        <dbReference type="SAM" id="Phobius"/>
    </source>
</evidence>
<protein>
    <recommendedName>
        <fullName evidence="6">Mid2 domain-containing protein</fullName>
    </recommendedName>
</protein>
<feature type="compositionally biased region" description="Basic and acidic residues" evidence="1">
    <location>
        <begin position="134"/>
        <end position="143"/>
    </location>
</feature>
<dbReference type="EMBL" id="DS572701">
    <property type="protein sequence ID" value="EGY22739.1"/>
    <property type="molecule type" value="Genomic_DNA"/>
</dbReference>
<keyword evidence="5" id="KW-1185">Reference proteome</keyword>
<dbReference type="Proteomes" id="UP000001611">
    <property type="component" value="Chromosome 1"/>
</dbReference>
<feature type="chain" id="PRO_5003439056" description="Mid2 domain-containing protein" evidence="3">
    <location>
        <begin position="21"/>
        <end position="484"/>
    </location>
</feature>
<keyword evidence="3" id="KW-0732">Signal</keyword>
<feature type="region of interest" description="Disordered" evidence="1">
    <location>
        <begin position="237"/>
        <end position="278"/>
    </location>
</feature>
<dbReference type="RefSeq" id="XP_009648919.1">
    <property type="nucleotide sequence ID" value="XM_009650624.1"/>
</dbReference>
<feature type="region of interest" description="Disordered" evidence="1">
    <location>
        <begin position="319"/>
        <end position="341"/>
    </location>
</feature>
<feature type="compositionally biased region" description="Low complexity" evidence="1">
    <location>
        <begin position="242"/>
        <end position="252"/>
    </location>
</feature>
<evidence type="ECO:0008006" key="6">
    <source>
        <dbReference type="Google" id="ProtNLM"/>
    </source>
</evidence>
<feature type="signal peptide" evidence="3">
    <location>
        <begin position="1"/>
        <end position="20"/>
    </location>
</feature>
<dbReference type="HOGENOM" id="CLU_035048_1_1_1"/>
<feature type="transmembrane region" description="Helical" evidence="2">
    <location>
        <begin position="209"/>
        <end position="233"/>
    </location>
</feature>
<keyword evidence="2" id="KW-1133">Transmembrane helix</keyword>
<gene>
    <name evidence="4" type="ORF">VDAG_04177</name>
</gene>
<dbReference type="OMA" id="SCCPFGY"/>
<evidence type="ECO:0000256" key="1">
    <source>
        <dbReference type="SAM" id="MobiDB-lite"/>
    </source>
</evidence>
<dbReference type="GeneID" id="20705640"/>
<sequence length="484" mass="50787">MARIRTRTVFLACLLASAKAASIPSIFQRDDQAVCGGKNLFQCSSGVDDGLCCKTGDTCIYLAGGSTVLCCPAATCNRIMPIQCNVAAQNPANFPNAPLKTTALRAELPKCGDNCCPFGFTCNSDGQCDMDENQSERPSERPASEISSTTVAPTSTLPSPSIITSTPEPTATSATATSSSTTTPTAGAEEQQQDNNNSSEDDKKSFPTAGVVVGVLGGVLVLIGVAAGVFMCLSRRRRNHSRASPSSSSRPFSSEKKHSALRRAASSTSSFGNFISEPIPNDASALRTDFILKTPSTAGANNTTTAKRASQRLSALFRRDAPSGSGGATAMVANPRSPPRIPARTLSNATMTTSDPRAALHIPPIRTMRNQQRPVIQTGSAWARGPAARAAAVLATTPTEPTVPVTPRLQREPSGECINIFADPGTVGGGNGDRLMPGGLLPPRAKRNTSATTFTELMEEAQLGDVRRWDPFVLRTPGRLFSPS</sequence>
<keyword evidence="2" id="KW-0812">Transmembrane</keyword>
<keyword evidence="2" id="KW-0472">Membrane</keyword>
<dbReference type="KEGG" id="vda:VDAG_04177"/>
<feature type="compositionally biased region" description="Low complexity" evidence="1">
    <location>
        <begin position="152"/>
        <end position="186"/>
    </location>
</feature>
<evidence type="ECO:0000313" key="5">
    <source>
        <dbReference type="Proteomes" id="UP000001611"/>
    </source>
</evidence>
<reference evidence="4 5" key="1">
    <citation type="submission" date="2008-03" db="EMBL/GenBank/DDBJ databases">
        <title>The Genome Sequence of Verticillium dahliae VdLs.17.</title>
        <authorList>
            <consortium name="The Broad Institute Genome Sequencing Platform"/>
            <person name="Ma L.-J.J."/>
            <person name="Klosterman S.J."/>
            <person name="Subbarao K."/>
            <person name="Dobinson K."/>
            <person name="Veronese P."/>
            <person name="Kang S."/>
            <person name="Gold S.E."/>
            <person name="Young S."/>
            <person name="Jaffe D."/>
            <person name="Gnerre S."/>
            <person name="Berlin A."/>
            <person name="Heiman D."/>
            <person name="Hepburn T."/>
            <person name="Sykes S."/>
            <person name="Alvarado L."/>
            <person name="Kodira C.D."/>
            <person name="Lander E."/>
            <person name="Galagan J."/>
            <person name="Nusbaum C."/>
            <person name="Birren B."/>
        </authorList>
    </citation>
    <scope>NUCLEOTIDE SEQUENCE [LARGE SCALE GENOMIC DNA]</scope>
    <source>
        <strain evidence="5">VdLs.17 / ATCC MYA-4575 / FGSC 10137</strain>
    </source>
</reference>
<evidence type="ECO:0000313" key="4">
    <source>
        <dbReference type="EMBL" id="EGY22739.1"/>
    </source>
</evidence>
<dbReference type="InParanoid" id="G2X2Y3"/>
<dbReference type="AlphaFoldDB" id="G2X2Y3"/>
<evidence type="ECO:0000256" key="3">
    <source>
        <dbReference type="SAM" id="SignalP"/>
    </source>
</evidence>
<name>G2X2Y3_VERDV</name>
<accession>G2X2Y3</accession>
<dbReference type="OrthoDB" id="5338512at2759"/>
<dbReference type="eggNOG" id="ENOG502SF4J">
    <property type="taxonomic scope" value="Eukaryota"/>
</dbReference>